<dbReference type="SUPFAM" id="SSF53850">
    <property type="entry name" value="Periplasmic binding protein-like II"/>
    <property type="match status" value="1"/>
</dbReference>
<evidence type="ECO:0000313" key="11">
    <source>
        <dbReference type="Proteomes" id="UP000823637"/>
    </source>
</evidence>
<comment type="catalytic activity">
    <reaction evidence="7">
        <text>prephenate + H(+) = 3-phenylpyruvate + CO2 + H2O</text>
        <dbReference type="Rhea" id="RHEA:21648"/>
        <dbReference type="ChEBI" id="CHEBI:15377"/>
        <dbReference type="ChEBI" id="CHEBI:15378"/>
        <dbReference type="ChEBI" id="CHEBI:16526"/>
        <dbReference type="ChEBI" id="CHEBI:18005"/>
        <dbReference type="ChEBI" id="CHEBI:29934"/>
        <dbReference type="EC" id="4.2.1.51"/>
    </reaction>
</comment>
<name>A0A9D9HEE8_9BACT</name>
<evidence type="ECO:0000259" key="8">
    <source>
        <dbReference type="PROSITE" id="PS51171"/>
    </source>
</evidence>
<dbReference type="Gene3D" id="3.40.190.10">
    <property type="entry name" value="Periplasmic binding protein-like II"/>
    <property type="match status" value="2"/>
</dbReference>
<keyword evidence="4" id="KW-0057">Aromatic amino acid biosynthesis</keyword>
<comment type="pathway">
    <text evidence="1">Amino-acid biosynthesis; L-phenylalanine biosynthesis; phenylpyruvate from prephenate: step 1/1.</text>
</comment>
<dbReference type="PANTHER" id="PTHR21022:SF19">
    <property type="entry name" value="PREPHENATE DEHYDRATASE-RELATED"/>
    <property type="match status" value="1"/>
</dbReference>
<dbReference type="GO" id="GO:0004664">
    <property type="term" value="F:prephenate dehydratase activity"/>
    <property type="evidence" value="ECO:0007669"/>
    <property type="project" value="UniProtKB-EC"/>
</dbReference>
<dbReference type="GO" id="GO:0005737">
    <property type="term" value="C:cytoplasm"/>
    <property type="evidence" value="ECO:0007669"/>
    <property type="project" value="TreeGrafter"/>
</dbReference>
<accession>A0A9D9HEE8</accession>
<evidence type="ECO:0000259" key="9">
    <source>
        <dbReference type="PROSITE" id="PS51671"/>
    </source>
</evidence>
<evidence type="ECO:0000256" key="3">
    <source>
        <dbReference type="ARBA" id="ARBA00022605"/>
    </source>
</evidence>
<protein>
    <recommendedName>
        <fullName evidence="2">prephenate dehydratase</fullName>
        <ecNumber evidence="2">4.2.1.51</ecNumber>
    </recommendedName>
</protein>
<gene>
    <name evidence="10" type="ORF">IAC32_03395</name>
</gene>
<evidence type="ECO:0000256" key="6">
    <source>
        <dbReference type="ARBA" id="ARBA00023239"/>
    </source>
</evidence>
<evidence type="ECO:0000256" key="1">
    <source>
        <dbReference type="ARBA" id="ARBA00004741"/>
    </source>
</evidence>
<evidence type="ECO:0000256" key="7">
    <source>
        <dbReference type="ARBA" id="ARBA00047848"/>
    </source>
</evidence>
<feature type="domain" description="Prephenate dehydratase" evidence="8">
    <location>
        <begin position="4"/>
        <end position="183"/>
    </location>
</feature>
<dbReference type="AlphaFoldDB" id="A0A9D9HEE8"/>
<dbReference type="InterPro" id="IPR002912">
    <property type="entry name" value="ACT_dom"/>
</dbReference>
<evidence type="ECO:0000256" key="5">
    <source>
        <dbReference type="ARBA" id="ARBA00023222"/>
    </source>
</evidence>
<dbReference type="EMBL" id="JADIMR010000048">
    <property type="protein sequence ID" value="MBO8446777.1"/>
    <property type="molecule type" value="Genomic_DNA"/>
</dbReference>
<keyword evidence="5" id="KW-0584">Phenylalanine biosynthesis</keyword>
<keyword evidence="3" id="KW-0028">Amino-acid biosynthesis</keyword>
<keyword evidence="6" id="KW-0456">Lyase</keyword>
<dbReference type="InterPro" id="IPR001086">
    <property type="entry name" value="Preph_deHydtase"/>
</dbReference>
<feature type="domain" description="ACT" evidence="9">
    <location>
        <begin position="200"/>
        <end position="276"/>
    </location>
</feature>
<dbReference type="PROSITE" id="PS51671">
    <property type="entry name" value="ACT"/>
    <property type="match status" value="1"/>
</dbReference>
<dbReference type="EC" id="4.2.1.51" evidence="2"/>
<organism evidence="10 11">
    <name type="scientific">Candidatus Enterocola intestinipullorum</name>
    <dbReference type="NCBI Taxonomy" id="2840783"/>
    <lineage>
        <taxon>Bacteria</taxon>
        <taxon>Pseudomonadati</taxon>
        <taxon>Bacteroidota</taxon>
        <taxon>Bacteroidia</taxon>
        <taxon>Bacteroidales</taxon>
        <taxon>Candidatus Enterocola</taxon>
    </lineage>
</organism>
<dbReference type="CDD" id="cd04905">
    <property type="entry name" value="ACT_CM-PDT"/>
    <property type="match status" value="1"/>
</dbReference>
<dbReference type="SUPFAM" id="SSF55021">
    <property type="entry name" value="ACT-like"/>
    <property type="match status" value="1"/>
</dbReference>
<evidence type="ECO:0000256" key="2">
    <source>
        <dbReference type="ARBA" id="ARBA00013147"/>
    </source>
</evidence>
<reference evidence="10" key="1">
    <citation type="submission" date="2020-10" db="EMBL/GenBank/DDBJ databases">
        <authorList>
            <person name="Gilroy R."/>
        </authorList>
    </citation>
    <scope>NUCLEOTIDE SEQUENCE</scope>
    <source>
        <strain evidence="10">D3-1215</strain>
    </source>
</reference>
<proteinExistence type="predicted"/>
<dbReference type="PANTHER" id="PTHR21022">
    <property type="entry name" value="PREPHENATE DEHYDRATASE P PROTEIN"/>
    <property type="match status" value="1"/>
</dbReference>
<dbReference type="CDD" id="cd13631">
    <property type="entry name" value="PBP2_Ct-PDT_like"/>
    <property type="match status" value="1"/>
</dbReference>
<comment type="caution">
    <text evidence="10">The sequence shown here is derived from an EMBL/GenBank/DDBJ whole genome shotgun (WGS) entry which is preliminary data.</text>
</comment>
<dbReference type="Gene3D" id="3.30.70.260">
    <property type="match status" value="1"/>
</dbReference>
<reference evidence="10" key="2">
    <citation type="journal article" date="2021" name="PeerJ">
        <title>Extensive microbial diversity within the chicken gut microbiome revealed by metagenomics and culture.</title>
        <authorList>
            <person name="Gilroy R."/>
            <person name="Ravi A."/>
            <person name="Getino M."/>
            <person name="Pursley I."/>
            <person name="Horton D.L."/>
            <person name="Alikhan N.F."/>
            <person name="Baker D."/>
            <person name="Gharbi K."/>
            <person name="Hall N."/>
            <person name="Watson M."/>
            <person name="Adriaenssens E.M."/>
            <person name="Foster-Nyarko E."/>
            <person name="Jarju S."/>
            <person name="Secka A."/>
            <person name="Antonio M."/>
            <person name="Oren A."/>
            <person name="Chaudhuri R.R."/>
            <person name="La Ragione R."/>
            <person name="Hildebrand F."/>
            <person name="Pallen M.J."/>
        </authorList>
    </citation>
    <scope>NUCLEOTIDE SEQUENCE</scope>
    <source>
        <strain evidence="10">D3-1215</strain>
    </source>
</reference>
<dbReference type="GO" id="GO:0009094">
    <property type="term" value="P:L-phenylalanine biosynthetic process"/>
    <property type="evidence" value="ECO:0007669"/>
    <property type="project" value="UniProtKB-KW"/>
</dbReference>
<evidence type="ECO:0000313" key="10">
    <source>
        <dbReference type="EMBL" id="MBO8446777.1"/>
    </source>
</evidence>
<dbReference type="Pfam" id="PF00800">
    <property type="entry name" value="PDT"/>
    <property type="match status" value="1"/>
</dbReference>
<dbReference type="PROSITE" id="PS51171">
    <property type="entry name" value="PREPHENATE_DEHYDR_3"/>
    <property type="match status" value="1"/>
</dbReference>
<dbReference type="InterPro" id="IPR045865">
    <property type="entry name" value="ACT-like_dom_sf"/>
</dbReference>
<dbReference type="Proteomes" id="UP000823637">
    <property type="component" value="Unassembled WGS sequence"/>
</dbReference>
<evidence type="ECO:0000256" key="4">
    <source>
        <dbReference type="ARBA" id="ARBA00023141"/>
    </source>
</evidence>
<sequence length="279" mass="31135">MSRKVAIQGIAGSFHDIAARNYFKTEEIEIIPCSTFKDVFAAIRKDNSIVGAVAIENTIAGSLLQNHNLLKESGLTIMGETKLRIEHNLVALPGQKIEDITKGVYSHPIALMQCEDFLAKYPNLVAVESDDTASSARKIAEQKLTGRAAICGKLAAEIYGLEILAPGIETNKRNFTRFLIIADPWTAEEHLKGKNINKSSIVFAVPHEEGSLAKVLSILSYYHTNLTKIQSLPIIGREWEYLFYVNLKFNNYLSYNQAIEAIRPFTKDLRILGEYESTD</sequence>